<dbReference type="Pfam" id="PF13432">
    <property type="entry name" value="TPR_16"/>
    <property type="match status" value="3"/>
</dbReference>
<proteinExistence type="predicted"/>
<dbReference type="EMBL" id="FZOR01000004">
    <property type="protein sequence ID" value="SNS46858.1"/>
    <property type="molecule type" value="Genomic_DNA"/>
</dbReference>
<organism evidence="4 5">
    <name type="scientific">Actinomadura meyerae</name>
    <dbReference type="NCBI Taxonomy" id="240840"/>
    <lineage>
        <taxon>Bacteria</taxon>
        <taxon>Bacillati</taxon>
        <taxon>Actinomycetota</taxon>
        <taxon>Actinomycetes</taxon>
        <taxon>Streptosporangiales</taxon>
        <taxon>Thermomonosporaceae</taxon>
        <taxon>Actinomadura</taxon>
    </lineage>
</organism>
<dbReference type="SMART" id="SM00028">
    <property type="entry name" value="TPR"/>
    <property type="match status" value="5"/>
</dbReference>
<name>A0A239ERH0_9ACTN</name>
<feature type="repeat" description="TPR" evidence="3">
    <location>
        <begin position="121"/>
        <end position="154"/>
    </location>
</feature>
<dbReference type="InterPro" id="IPR019734">
    <property type="entry name" value="TPR_rpt"/>
</dbReference>
<dbReference type="AlphaFoldDB" id="A0A239ERH0"/>
<reference evidence="4 5" key="1">
    <citation type="submission" date="2017-06" db="EMBL/GenBank/DDBJ databases">
        <authorList>
            <person name="Kim H.J."/>
            <person name="Triplett B.A."/>
        </authorList>
    </citation>
    <scope>NUCLEOTIDE SEQUENCE [LARGE SCALE GENOMIC DNA]</scope>
    <source>
        <strain evidence="4 5">DSM 44715</strain>
    </source>
</reference>
<protein>
    <submittedName>
        <fullName evidence="4">Tetratricopeptide repeat-containing protein</fullName>
    </submittedName>
</protein>
<evidence type="ECO:0000256" key="1">
    <source>
        <dbReference type="ARBA" id="ARBA00022737"/>
    </source>
</evidence>
<dbReference type="PROSITE" id="PS50005">
    <property type="entry name" value="TPR"/>
    <property type="match status" value="2"/>
</dbReference>
<keyword evidence="1" id="KW-0677">Repeat</keyword>
<accession>A0A239ERH0</accession>
<dbReference type="Proteomes" id="UP000198318">
    <property type="component" value="Unassembled WGS sequence"/>
</dbReference>
<dbReference type="Gene3D" id="1.25.40.10">
    <property type="entry name" value="Tetratricopeptide repeat domain"/>
    <property type="match status" value="2"/>
</dbReference>
<dbReference type="RefSeq" id="WP_089325067.1">
    <property type="nucleotide sequence ID" value="NZ_FZOR01000004.1"/>
</dbReference>
<sequence>MILSCSGWACTRLISVSKVPGGNPVARNDPEGFAIEFMICGDCGKNFCDRCHAPGSVFRAPRCAHCGGKLVPGRRLEQLSGRPRPAEVEHHDRAVSAIESGRFADALRELDEAVRLRPGYATAHHWRGVALLDSGRPAEALAAFDEAIRLNPSDVPSRFEKARALSMMERVAEALAAYEETIAVQPRYPAPQVNRAVLLMDSGRDAEALAAIDQAIALLTSGTAVGAGQYHLASAHSVKGAALVKLGRYEEALPVIDYAIDNGPDSWNDHYNKSVALEALGRIEESEVARSIADSLRDA</sequence>
<dbReference type="PANTHER" id="PTHR44858">
    <property type="entry name" value="TETRATRICOPEPTIDE REPEAT PROTEIN 6"/>
    <property type="match status" value="1"/>
</dbReference>
<evidence type="ECO:0000313" key="4">
    <source>
        <dbReference type="EMBL" id="SNS46858.1"/>
    </source>
</evidence>
<dbReference type="OrthoDB" id="3209459at2"/>
<dbReference type="SUPFAM" id="SSF48452">
    <property type="entry name" value="TPR-like"/>
    <property type="match status" value="1"/>
</dbReference>
<evidence type="ECO:0000313" key="5">
    <source>
        <dbReference type="Proteomes" id="UP000198318"/>
    </source>
</evidence>
<feature type="repeat" description="TPR" evidence="3">
    <location>
        <begin position="233"/>
        <end position="266"/>
    </location>
</feature>
<evidence type="ECO:0000256" key="3">
    <source>
        <dbReference type="PROSITE-ProRule" id="PRU00339"/>
    </source>
</evidence>
<dbReference type="PANTHER" id="PTHR44858:SF1">
    <property type="entry name" value="UDP-N-ACETYLGLUCOSAMINE--PEPTIDE N-ACETYLGLUCOSAMINYLTRANSFERASE SPINDLY-RELATED"/>
    <property type="match status" value="1"/>
</dbReference>
<dbReference type="InterPro" id="IPR050498">
    <property type="entry name" value="Ycf3"/>
</dbReference>
<gene>
    <name evidence="4" type="ORF">SAMN05443665_1004178</name>
</gene>
<evidence type="ECO:0000256" key="2">
    <source>
        <dbReference type="ARBA" id="ARBA00022803"/>
    </source>
</evidence>
<dbReference type="InterPro" id="IPR011990">
    <property type="entry name" value="TPR-like_helical_dom_sf"/>
</dbReference>
<keyword evidence="2 3" id="KW-0802">TPR repeat</keyword>
<keyword evidence="5" id="KW-1185">Reference proteome</keyword>